<reference evidence="3" key="1">
    <citation type="submission" date="2018-11" db="EMBL/GenBank/DDBJ databases">
        <authorList>
            <person name="Grassa J C."/>
        </authorList>
    </citation>
    <scope>NUCLEOTIDE SEQUENCE [LARGE SCALE GENOMIC DNA]</scope>
</reference>
<dbReference type="OMA" id="NIDDASY"/>
<sequence length="225" mass="24996">MNNIKLQNNTASPTANLANKNSLRGNTGPSYSRNNRGGQNHGRFGNRRRSKSGVPLSGALDSTKSTQNRTTFTATPEMGKDDAWYVDSGASNHVSVDTSTMTQKNKYTGKDDLIVGNGSQLTIDHIGNATFKSINNYPLILKDILHVPKITKNLISISKLTTDNDVIVEFTPDYCYVKDKQTKEMVLQGRLEGGLYRLDKAENDSNKSYKLLHPIQFQVSTQDFY</sequence>
<organism evidence="3 4">
    <name type="scientific">Cannabis sativa</name>
    <name type="common">Hemp</name>
    <name type="synonym">Marijuana</name>
    <dbReference type="NCBI Taxonomy" id="3483"/>
    <lineage>
        <taxon>Eukaryota</taxon>
        <taxon>Viridiplantae</taxon>
        <taxon>Streptophyta</taxon>
        <taxon>Embryophyta</taxon>
        <taxon>Tracheophyta</taxon>
        <taxon>Spermatophyta</taxon>
        <taxon>Magnoliopsida</taxon>
        <taxon>eudicotyledons</taxon>
        <taxon>Gunneridae</taxon>
        <taxon>Pentapetalae</taxon>
        <taxon>rosids</taxon>
        <taxon>fabids</taxon>
        <taxon>Rosales</taxon>
        <taxon>Cannabaceae</taxon>
        <taxon>Cannabis</taxon>
    </lineage>
</organism>
<dbReference type="EMBL" id="UZAU01000613">
    <property type="status" value="NOT_ANNOTATED_CDS"/>
    <property type="molecule type" value="Genomic_DNA"/>
</dbReference>
<dbReference type="EnsemblPlants" id="evm.model.06.1493">
    <property type="protein sequence ID" value="cds.evm.model.06.1493"/>
    <property type="gene ID" value="evm.TU.06.1493"/>
</dbReference>
<evidence type="ECO:0000256" key="1">
    <source>
        <dbReference type="SAM" id="MobiDB-lite"/>
    </source>
</evidence>
<evidence type="ECO:0000313" key="3">
    <source>
        <dbReference type="EnsemblPlants" id="cds.evm.model.06.1493"/>
    </source>
</evidence>
<feature type="compositionally biased region" description="Polar residues" evidence="1">
    <location>
        <begin position="1"/>
        <end position="38"/>
    </location>
</feature>
<reference evidence="3" key="2">
    <citation type="submission" date="2021-03" db="UniProtKB">
        <authorList>
            <consortium name="EnsemblPlants"/>
        </authorList>
    </citation>
    <scope>IDENTIFICATION</scope>
</reference>
<accession>A0A803PUR2</accession>
<evidence type="ECO:0000259" key="2">
    <source>
        <dbReference type="Pfam" id="PF22936"/>
    </source>
</evidence>
<dbReference type="Gramene" id="evm.model.06.1493">
    <property type="protein sequence ID" value="cds.evm.model.06.1493"/>
    <property type="gene ID" value="evm.TU.06.1493"/>
</dbReference>
<dbReference type="InterPro" id="IPR054722">
    <property type="entry name" value="PolX-like_BBD"/>
</dbReference>
<protein>
    <recommendedName>
        <fullName evidence="2">Retrovirus-related Pol polyprotein from transposon TNT 1-94-like beta-barrel domain-containing protein</fullName>
    </recommendedName>
</protein>
<keyword evidence="4" id="KW-1185">Reference proteome</keyword>
<dbReference type="Proteomes" id="UP000596661">
    <property type="component" value="Chromosome 6"/>
</dbReference>
<feature type="region of interest" description="Disordered" evidence="1">
    <location>
        <begin position="1"/>
        <end position="76"/>
    </location>
</feature>
<name>A0A803PUR2_CANSA</name>
<feature type="domain" description="Retrovirus-related Pol polyprotein from transposon TNT 1-94-like beta-barrel" evidence="2">
    <location>
        <begin position="84"/>
        <end position="162"/>
    </location>
</feature>
<dbReference type="Pfam" id="PF22936">
    <property type="entry name" value="Pol_BBD"/>
    <property type="match status" value="1"/>
</dbReference>
<evidence type="ECO:0000313" key="4">
    <source>
        <dbReference type="Proteomes" id="UP000596661"/>
    </source>
</evidence>
<dbReference type="AlphaFoldDB" id="A0A803PUR2"/>
<feature type="compositionally biased region" description="Polar residues" evidence="1">
    <location>
        <begin position="60"/>
        <end position="74"/>
    </location>
</feature>
<proteinExistence type="predicted"/>